<evidence type="ECO:0000313" key="8">
    <source>
        <dbReference type="Proteomes" id="UP000559256"/>
    </source>
</evidence>
<feature type="compositionally biased region" description="Polar residues" evidence="5">
    <location>
        <begin position="1"/>
        <end position="21"/>
    </location>
</feature>
<dbReference type="NCBIfam" id="TIGR01197">
    <property type="entry name" value="nramp"/>
    <property type="match status" value="1"/>
</dbReference>
<gene>
    <name evidence="7" type="ORF">D9758_004632</name>
</gene>
<dbReference type="InterPro" id="IPR001046">
    <property type="entry name" value="NRAMP_fam"/>
</dbReference>
<name>A0A8H5GZY8_9AGAR</name>
<feature type="transmembrane region" description="Helical" evidence="6">
    <location>
        <begin position="458"/>
        <end position="476"/>
    </location>
</feature>
<feature type="transmembrane region" description="Helical" evidence="6">
    <location>
        <begin position="570"/>
        <end position="592"/>
    </location>
</feature>
<feature type="transmembrane region" description="Helical" evidence="6">
    <location>
        <begin position="366"/>
        <end position="391"/>
    </location>
</feature>
<reference evidence="7 8" key="1">
    <citation type="journal article" date="2020" name="ISME J.">
        <title>Uncovering the hidden diversity of litter-decomposition mechanisms in mushroom-forming fungi.</title>
        <authorList>
            <person name="Floudas D."/>
            <person name="Bentzer J."/>
            <person name="Ahren D."/>
            <person name="Johansson T."/>
            <person name="Persson P."/>
            <person name="Tunlid A."/>
        </authorList>
    </citation>
    <scope>NUCLEOTIDE SEQUENCE [LARGE SCALE GENOMIC DNA]</scope>
    <source>
        <strain evidence="7 8">CBS 291.85</strain>
    </source>
</reference>
<feature type="transmembrane region" description="Helical" evidence="6">
    <location>
        <begin position="411"/>
        <end position="437"/>
    </location>
</feature>
<dbReference type="GO" id="GO:0034755">
    <property type="term" value="P:iron ion transmembrane transport"/>
    <property type="evidence" value="ECO:0007669"/>
    <property type="project" value="TreeGrafter"/>
</dbReference>
<dbReference type="GO" id="GO:0005384">
    <property type="term" value="F:manganese ion transmembrane transporter activity"/>
    <property type="evidence" value="ECO:0007669"/>
    <property type="project" value="TreeGrafter"/>
</dbReference>
<sequence>MPNERLSSTDLQDSNCTVTYTHDTDNDDAKASPPPKSRNSWRWQVEKGILLFFHHMRKHVGVGLICAVAYFDPGNWGVDLEAGSQYGYRLLFVILLAGLFAIFLQVLASRLGCVTGLDLASHTRLLLHDHSTHPLLVRWAVLYPLYALAEIAIIATDLAELLGSAVALCLLFPSLELWHGVLITTGDVILLLCLGDPLRGKPLRWFELLIGGLVFAVMICLCTIISRVELDWADVFLGYLPSKYVFPNGAGYVSVGIIGATIMPHSLFLGSALATQDRVSPSSPEPDDTPRPLQLERSFSVASSLLETKRHLKNFFARTFNSAILVPEKGTTPMEILKDTAKNHSQWINNSQEFVKKHIYHGTVDIVVSLLGFAVVINSLILILASAVFFYGGVDVDNAGLFDAYDLIRDLVGKGAATIFALALLCAGQSSSIIATVAGQAVAEGFLRWRVSPFIRRLLTRLIAVIPSMAVAIALGRPGIDALLIASQVVLSIVLPFVSFPLIYLTSKRSVMSVRVAGAVIGPSVIRDNRQVESTFSTTTKDNDLTLGQDAESQANAPDADKIVDYSNNWFATILAFSIWLVIVIANVYVLVTLGDS</sequence>
<accession>A0A8H5GZY8</accession>
<evidence type="ECO:0000256" key="6">
    <source>
        <dbReference type="SAM" id="Phobius"/>
    </source>
</evidence>
<evidence type="ECO:0000256" key="5">
    <source>
        <dbReference type="SAM" id="MobiDB-lite"/>
    </source>
</evidence>
<keyword evidence="3 6" id="KW-1133">Transmembrane helix</keyword>
<evidence type="ECO:0008006" key="9">
    <source>
        <dbReference type="Google" id="ProtNLM"/>
    </source>
</evidence>
<dbReference type="EMBL" id="JAACJM010000002">
    <property type="protein sequence ID" value="KAF5374314.1"/>
    <property type="molecule type" value="Genomic_DNA"/>
</dbReference>
<keyword evidence="2 6" id="KW-0812">Transmembrane</keyword>
<evidence type="ECO:0000256" key="4">
    <source>
        <dbReference type="ARBA" id="ARBA00023136"/>
    </source>
</evidence>
<dbReference type="PANTHER" id="PTHR11706:SF101">
    <property type="entry name" value="MANGANESE TRANSPORTER SMF1"/>
    <property type="match status" value="1"/>
</dbReference>
<dbReference type="PRINTS" id="PR00447">
    <property type="entry name" value="NATRESASSCMP"/>
</dbReference>
<dbReference type="PANTHER" id="PTHR11706">
    <property type="entry name" value="SOLUTE CARRIER PROTEIN FAMILY 11 MEMBER"/>
    <property type="match status" value="1"/>
</dbReference>
<dbReference type="GO" id="GO:0005886">
    <property type="term" value="C:plasma membrane"/>
    <property type="evidence" value="ECO:0007669"/>
    <property type="project" value="TreeGrafter"/>
</dbReference>
<dbReference type="Proteomes" id="UP000559256">
    <property type="component" value="Unassembled WGS sequence"/>
</dbReference>
<dbReference type="NCBIfam" id="NF037982">
    <property type="entry name" value="Nramp_1"/>
    <property type="match status" value="2"/>
</dbReference>
<feature type="transmembrane region" description="Helical" evidence="6">
    <location>
        <begin position="206"/>
        <end position="230"/>
    </location>
</feature>
<organism evidence="7 8">
    <name type="scientific">Tetrapyrgos nigripes</name>
    <dbReference type="NCBI Taxonomy" id="182062"/>
    <lineage>
        <taxon>Eukaryota</taxon>
        <taxon>Fungi</taxon>
        <taxon>Dikarya</taxon>
        <taxon>Basidiomycota</taxon>
        <taxon>Agaricomycotina</taxon>
        <taxon>Agaricomycetes</taxon>
        <taxon>Agaricomycetidae</taxon>
        <taxon>Agaricales</taxon>
        <taxon>Marasmiineae</taxon>
        <taxon>Marasmiaceae</taxon>
        <taxon>Tetrapyrgos</taxon>
    </lineage>
</organism>
<evidence type="ECO:0000313" key="7">
    <source>
        <dbReference type="EMBL" id="KAF5374314.1"/>
    </source>
</evidence>
<dbReference type="Pfam" id="PF01566">
    <property type="entry name" value="Nramp"/>
    <property type="match status" value="2"/>
</dbReference>
<evidence type="ECO:0000256" key="3">
    <source>
        <dbReference type="ARBA" id="ARBA00022989"/>
    </source>
</evidence>
<feature type="transmembrane region" description="Helical" evidence="6">
    <location>
        <begin position="48"/>
        <end position="71"/>
    </location>
</feature>
<feature type="transmembrane region" description="Helical" evidence="6">
    <location>
        <begin position="250"/>
        <end position="274"/>
    </location>
</feature>
<feature type="transmembrane region" description="Helical" evidence="6">
    <location>
        <begin position="482"/>
        <end position="505"/>
    </location>
</feature>
<dbReference type="GO" id="GO:0030026">
    <property type="term" value="P:intracellular manganese ion homeostasis"/>
    <property type="evidence" value="ECO:0007669"/>
    <property type="project" value="TreeGrafter"/>
</dbReference>
<evidence type="ECO:0000256" key="1">
    <source>
        <dbReference type="ARBA" id="ARBA00004141"/>
    </source>
</evidence>
<feature type="region of interest" description="Disordered" evidence="5">
    <location>
        <begin position="1"/>
        <end position="39"/>
    </location>
</feature>
<evidence type="ECO:0000256" key="2">
    <source>
        <dbReference type="ARBA" id="ARBA00022692"/>
    </source>
</evidence>
<comment type="subcellular location">
    <subcellularLocation>
        <location evidence="1">Membrane</location>
        <topology evidence="1">Multi-pass membrane protein</topology>
    </subcellularLocation>
</comment>
<dbReference type="AlphaFoldDB" id="A0A8H5GZY8"/>
<comment type="caution">
    <text evidence="7">The sequence shown here is derived from an EMBL/GenBank/DDBJ whole genome shotgun (WGS) entry which is preliminary data.</text>
</comment>
<keyword evidence="8" id="KW-1185">Reference proteome</keyword>
<proteinExistence type="predicted"/>
<feature type="transmembrane region" description="Helical" evidence="6">
    <location>
        <begin position="135"/>
        <end position="155"/>
    </location>
</feature>
<keyword evidence="4 6" id="KW-0472">Membrane</keyword>
<feature type="transmembrane region" description="Helical" evidence="6">
    <location>
        <begin position="91"/>
        <end position="114"/>
    </location>
</feature>
<feature type="transmembrane region" description="Helical" evidence="6">
    <location>
        <begin position="161"/>
        <end position="194"/>
    </location>
</feature>
<dbReference type="GO" id="GO:0015086">
    <property type="term" value="F:cadmium ion transmembrane transporter activity"/>
    <property type="evidence" value="ECO:0007669"/>
    <property type="project" value="TreeGrafter"/>
</dbReference>
<protein>
    <recommendedName>
        <fullName evidence="9">Natural resistance-associated macrophage protein</fullName>
    </recommendedName>
</protein>
<dbReference type="OrthoDB" id="409173at2759"/>